<dbReference type="Pfam" id="PF01541">
    <property type="entry name" value="GIY-YIG"/>
    <property type="match status" value="1"/>
</dbReference>
<evidence type="ECO:0000313" key="2">
    <source>
        <dbReference type="EMBL" id="EZA55367.1"/>
    </source>
</evidence>
<feature type="domain" description="GIY-YIG" evidence="1">
    <location>
        <begin position="31"/>
        <end position="122"/>
    </location>
</feature>
<sequence>RKFKLMVVNTVPKKLDLVISRGKDKIELGQRNGVVYKIDCINCDACYIGQTKQHLDTRIKEHRVDIKKHLSNHSVVNKHRLSNGHEFDWDNKNILHYETNYRKREIAEMFFIKKNLRSINLKRNTENLFEVYDVIVENTYC</sequence>
<dbReference type="CDD" id="cd10442">
    <property type="entry name" value="GIY-YIG_PLEs"/>
    <property type="match status" value="1"/>
</dbReference>
<dbReference type="AlphaFoldDB" id="A0A026WH25"/>
<dbReference type="InterPro" id="IPR000305">
    <property type="entry name" value="GIY-YIG_endonuc"/>
</dbReference>
<name>A0A026WH25_OOCBI</name>
<evidence type="ECO:0000313" key="3">
    <source>
        <dbReference type="Proteomes" id="UP000053097"/>
    </source>
</evidence>
<proteinExistence type="predicted"/>
<dbReference type="PROSITE" id="PS50164">
    <property type="entry name" value="GIY_YIG"/>
    <property type="match status" value="1"/>
</dbReference>
<keyword evidence="3" id="KW-1185">Reference proteome</keyword>
<evidence type="ECO:0000259" key="1">
    <source>
        <dbReference type="PROSITE" id="PS50164"/>
    </source>
</evidence>
<dbReference type="InterPro" id="IPR035901">
    <property type="entry name" value="GIY-YIG_endonuc_sf"/>
</dbReference>
<dbReference type="Gene3D" id="3.40.1440.10">
    <property type="entry name" value="GIY-YIG endonuclease"/>
    <property type="match status" value="1"/>
</dbReference>
<dbReference type="OrthoDB" id="10057701at2759"/>
<dbReference type="Proteomes" id="UP000053097">
    <property type="component" value="Unassembled WGS sequence"/>
</dbReference>
<organism evidence="2 3">
    <name type="scientific">Ooceraea biroi</name>
    <name type="common">Clonal raider ant</name>
    <name type="synonym">Cerapachys biroi</name>
    <dbReference type="NCBI Taxonomy" id="2015173"/>
    <lineage>
        <taxon>Eukaryota</taxon>
        <taxon>Metazoa</taxon>
        <taxon>Ecdysozoa</taxon>
        <taxon>Arthropoda</taxon>
        <taxon>Hexapoda</taxon>
        <taxon>Insecta</taxon>
        <taxon>Pterygota</taxon>
        <taxon>Neoptera</taxon>
        <taxon>Endopterygota</taxon>
        <taxon>Hymenoptera</taxon>
        <taxon>Apocrita</taxon>
        <taxon>Aculeata</taxon>
        <taxon>Formicoidea</taxon>
        <taxon>Formicidae</taxon>
        <taxon>Dorylinae</taxon>
        <taxon>Ooceraea</taxon>
    </lineage>
</organism>
<protein>
    <recommendedName>
        <fullName evidence="1">GIY-YIG domain-containing protein</fullName>
    </recommendedName>
</protein>
<reference evidence="2 3" key="1">
    <citation type="journal article" date="2014" name="Curr. Biol.">
        <title>The genome of the clonal raider ant Cerapachys biroi.</title>
        <authorList>
            <person name="Oxley P.R."/>
            <person name="Ji L."/>
            <person name="Fetter-Pruneda I."/>
            <person name="McKenzie S.K."/>
            <person name="Li C."/>
            <person name="Hu H."/>
            <person name="Zhang G."/>
            <person name="Kronauer D.J."/>
        </authorList>
    </citation>
    <scope>NUCLEOTIDE SEQUENCE [LARGE SCALE GENOMIC DNA]</scope>
</reference>
<dbReference type="SUPFAM" id="SSF82771">
    <property type="entry name" value="GIY-YIG endonuclease"/>
    <property type="match status" value="1"/>
</dbReference>
<feature type="non-terminal residue" evidence="2">
    <location>
        <position position="1"/>
    </location>
</feature>
<dbReference type="EMBL" id="KK107209">
    <property type="protein sequence ID" value="EZA55367.1"/>
    <property type="molecule type" value="Genomic_DNA"/>
</dbReference>
<accession>A0A026WH25</accession>
<gene>
    <name evidence="2" type="ORF">X777_04820</name>
</gene>